<dbReference type="STRING" id="469381.Dpep_0413"/>
<dbReference type="PANTHER" id="PTHR42938:SF9">
    <property type="entry name" value="FORMATE DEHYDROGENASE 1"/>
    <property type="match status" value="1"/>
</dbReference>
<dbReference type="InterPro" id="IPR006139">
    <property type="entry name" value="D-isomer_2_OHA_DH_cat_dom"/>
</dbReference>
<proteinExistence type="inferred from homology"/>
<dbReference type="Pfam" id="PF02826">
    <property type="entry name" value="2-Hacid_dh_C"/>
    <property type="match status" value="1"/>
</dbReference>
<feature type="domain" description="D-isomer specific 2-hydroxyacid dehydrogenase NAD-binding" evidence="3">
    <location>
        <begin position="96"/>
        <end position="272"/>
    </location>
</feature>
<dbReference type="AlphaFoldDB" id="D2Z4B6"/>
<dbReference type="SUPFAM" id="SSF51735">
    <property type="entry name" value="NAD(P)-binding Rossmann-fold domains"/>
    <property type="match status" value="1"/>
</dbReference>
<dbReference type="EMBL" id="ABTR02000001">
    <property type="protein sequence ID" value="EFC90445.1"/>
    <property type="molecule type" value="Genomic_DNA"/>
</dbReference>
<evidence type="ECO:0000256" key="1">
    <source>
        <dbReference type="RuleBase" id="RU003719"/>
    </source>
</evidence>
<comment type="caution">
    <text evidence="4">The sequence shown here is derived from an EMBL/GenBank/DDBJ whole genome shotgun (WGS) entry which is preliminary data.</text>
</comment>
<dbReference type="eggNOG" id="COG0111">
    <property type="taxonomic scope" value="Bacteria"/>
</dbReference>
<evidence type="ECO:0000313" key="4">
    <source>
        <dbReference type="EMBL" id="EFC90445.1"/>
    </source>
</evidence>
<name>D2Z4B6_9BACT</name>
<dbReference type="SUPFAM" id="SSF52283">
    <property type="entry name" value="Formate/glycerate dehydrogenase catalytic domain-like"/>
    <property type="match status" value="1"/>
</dbReference>
<organism evidence="4 5">
    <name type="scientific">Dethiosulfovibrio peptidovorans DSM 11002</name>
    <dbReference type="NCBI Taxonomy" id="469381"/>
    <lineage>
        <taxon>Bacteria</taxon>
        <taxon>Thermotogati</taxon>
        <taxon>Synergistota</taxon>
        <taxon>Synergistia</taxon>
        <taxon>Synergistales</taxon>
        <taxon>Dethiosulfovibrionaceae</taxon>
        <taxon>Dethiosulfovibrio</taxon>
    </lineage>
</organism>
<dbReference type="OrthoDB" id="9805416at2"/>
<evidence type="ECO:0000313" key="5">
    <source>
        <dbReference type="Proteomes" id="UP000006427"/>
    </source>
</evidence>
<dbReference type="GO" id="GO:0051287">
    <property type="term" value="F:NAD binding"/>
    <property type="evidence" value="ECO:0007669"/>
    <property type="project" value="InterPro"/>
</dbReference>
<comment type="similarity">
    <text evidence="1">Belongs to the D-isomer specific 2-hydroxyacid dehydrogenase family.</text>
</comment>
<keyword evidence="1" id="KW-0560">Oxidoreductase</keyword>
<dbReference type="PaxDb" id="469381-Dpep_0413"/>
<dbReference type="Gene3D" id="3.40.50.720">
    <property type="entry name" value="NAD(P)-binding Rossmann-like Domain"/>
    <property type="match status" value="2"/>
</dbReference>
<dbReference type="GO" id="GO:0016616">
    <property type="term" value="F:oxidoreductase activity, acting on the CH-OH group of donors, NAD or NADP as acceptor"/>
    <property type="evidence" value="ECO:0007669"/>
    <property type="project" value="InterPro"/>
</dbReference>
<sequence>MLILISDAFDPSLPDRLSRFGEVTDDTGRLSEADVVLVRSKTKCTRDYIEKASNLKLIIRGGVGTDNIDKEFAASKGISVRNTPKASSVAVAELAFAMMLAVPNRLVEAHNSMASGAWEKKKLKRTELCGKKLTLFGLGNIAAEVSKRASAFGMEVFAYDPFVDSDRASNLGVTLVSDVKEAVSKGDYISLHLPLTDDTRGLINSDVIGAMKDGAVLVNTGRGLCVDATSVAAALESGKLGAYCTDVWPSDPPAEDYPILKAPRVLMAPHIGASTSENLLRIGDEVESIIQENLEKGVL</sequence>
<feature type="domain" description="D-isomer specific 2-hydroxyacid dehydrogenase catalytic" evidence="2">
    <location>
        <begin position="29"/>
        <end position="286"/>
    </location>
</feature>
<protein>
    <submittedName>
        <fullName evidence="4">D-isomer specific 2-hydroxyacid dehydrogenase NAD-binding</fullName>
    </submittedName>
</protein>
<dbReference type="Pfam" id="PF00389">
    <property type="entry name" value="2-Hacid_dh"/>
    <property type="match status" value="1"/>
</dbReference>
<keyword evidence="5" id="KW-1185">Reference proteome</keyword>
<accession>D2Z4B6</accession>
<evidence type="ECO:0000259" key="3">
    <source>
        <dbReference type="Pfam" id="PF02826"/>
    </source>
</evidence>
<dbReference type="InterPro" id="IPR036291">
    <property type="entry name" value="NAD(P)-bd_dom_sf"/>
</dbReference>
<gene>
    <name evidence="4" type="ORF">Dpep_0413</name>
</gene>
<evidence type="ECO:0000259" key="2">
    <source>
        <dbReference type="Pfam" id="PF00389"/>
    </source>
</evidence>
<reference evidence="4 5" key="1">
    <citation type="journal article" date="2010" name="Stand. Genomic Sci.">
        <title>Permanent draft genome sequence of Dethiosulfovibrio peptidovorans type strain (SEBR 4207).</title>
        <authorList>
            <person name="Labutti K."/>
            <person name="Mayilraj S."/>
            <person name="Clum A."/>
            <person name="Lucas S."/>
            <person name="Glavina Del Rio T."/>
            <person name="Nolan M."/>
            <person name="Tice H."/>
            <person name="Cheng J.F."/>
            <person name="Pitluck S."/>
            <person name="Liolios K."/>
            <person name="Ivanova N."/>
            <person name="Mavromatis K."/>
            <person name="Mikhailova N."/>
            <person name="Pati A."/>
            <person name="Goodwin L."/>
            <person name="Chen A."/>
            <person name="Palaniappan K."/>
            <person name="Land M."/>
            <person name="Hauser L."/>
            <person name="Chang Y.J."/>
            <person name="Jeffries C.D."/>
            <person name="Rohde M."/>
            <person name="Spring S."/>
            <person name="Goker M."/>
            <person name="Woyke T."/>
            <person name="Bristow J."/>
            <person name="Eisen J.A."/>
            <person name="Markowitz V."/>
            <person name="Hugenholtz P."/>
            <person name="Kyrpides N.C."/>
            <person name="Klenk H.P."/>
            <person name="Lapidus A."/>
        </authorList>
    </citation>
    <scope>NUCLEOTIDE SEQUENCE [LARGE SCALE GENOMIC DNA]</scope>
    <source>
        <strain evidence="4 5">DSM 11002</strain>
    </source>
</reference>
<dbReference type="PANTHER" id="PTHR42938">
    <property type="entry name" value="FORMATE DEHYDROGENASE 1"/>
    <property type="match status" value="1"/>
</dbReference>
<dbReference type="RefSeq" id="WP_005659159.1">
    <property type="nucleotide sequence ID" value="NZ_ABTR02000001.1"/>
</dbReference>
<dbReference type="Proteomes" id="UP000006427">
    <property type="component" value="Unassembled WGS sequence"/>
</dbReference>
<dbReference type="InterPro" id="IPR006140">
    <property type="entry name" value="D-isomer_DH_NAD-bd"/>
</dbReference>